<dbReference type="Ensembl" id="ENSMMMT00000006528.1">
    <property type="protein sequence ID" value="ENSMMMP00000005736.1"/>
    <property type="gene ID" value="ENSMMMG00000005173.1"/>
</dbReference>
<dbReference type="GeneTree" id="ENSGT00860000135817"/>
<organism evidence="1 2">
    <name type="scientific">Marmota marmota marmota</name>
    <name type="common">Alpine marmot</name>
    <dbReference type="NCBI Taxonomy" id="9994"/>
    <lineage>
        <taxon>Eukaryota</taxon>
        <taxon>Metazoa</taxon>
        <taxon>Chordata</taxon>
        <taxon>Craniata</taxon>
        <taxon>Vertebrata</taxon>
        <taxon>Euteleostomi</taxon>
        <taxon>Mammalia</taxon>
        <taxon>Eutheria</taxon>
        <taxon>Euarchontoglires</taxon>
        <taxon>Glires</taxon>
        <taxon>Rodentia</taxon>
        <taxon>Sciuromorpha</taxon>
        <taxon>Sciuridae</taxon>
        <taxon>Xerinae</taxon>
        <taxon>Marmotini</taxon>
        <taxon>Marmota</taxon>
    </lineage>
</organism>
<reference evidence="1" key="2">
    <citation type="submission" date="2025-09" db="UniProtKB">
        <authorList>
            <consortium name="Ensembl"/>
        </authorList>
    </citation>
    <scope>IDENTIFICATION</scope>
</reference>
<name>A0A8C5YZF5_MARMA</name>
<dbReference type="AlphaFoldDB" id="A0A8C5YZF5"/>
<keyword evidence="2" id="KW-1185">Reference proteome</keyword>
<dbReference type="Proteomes" id="UP000694407">
    <property type="component" value="Unplaced"/>
</dbReference>
<reference evidence="1" key="1">
    <citation type="submission" date="2025-08" db="UniProtKB">
        <authorList>
            <consortium name="Ensembl"/>
        </authorList>
    </citation>
    <scope>IDENTIFICATION</scope>
</reference>
<proteinExistence type="predicted"/>
<accession>A0A8C5YZF5</accession>
<sequence length="128" mass="15442">WCLYVQLFLKRNFEISIHLKPVMSEHYMRGKILFYGVCTEGCKDSFGRFIHIVEQQMTFLQYFFVKQTILCLEFGICVLVKHCKSELLPLYLNVYHPLVNYYELLCDCFFFFFRMSCLNSDQCLRLLK</sequence>
<protein>
    <submittedName>
        <fullName evidence="1">Uncharacterized protein</fullName>
    </submittedName>
</protein>
<evidence type="ECO:0000313" key="2">
    <source>
        <dbReference type="Proteomes" id="UP000694407"/>
    </source>
</evidence>
<evidence type="ECO:0000313" key="1">
    <source>
        <dbReference type="Ensembl" id="ENSMMMP00000005736.1"/>
    </source>
</evidence>